<feature type="non-terminal residue" evidence="1">
    <location>
        <position position="1"/>
    </location>
</feature>
<evidence type="ECO:0000313" key="2">
    <source>
        <dbReference type="Proteomes" id="UP001140011"/>
    </source>
</evidence>
<dbReference type="Proteomes" id="UP001140011">
    <property type="component" value="Unassembled WGS sequence"/>
</dbReference>
<name>A0A9W8H1J3_9FUNG</name>
<comment type="caution">
    <text evidence="1">The sequence shown here is derived from an EMBL/GenBank/DDBJ whole genome shotgun (WGS) entry which is preliminary data.</text>
</comment>
<organism evidence="1 2">
    <name type="scientific">Coemansia pectinata</name>
    <dbReference type="NCBI Taxonomy" id="1052879"/>
    <lineage>
        <taxon>Eukaryota</taxon>
        <taxon>Fungi</taxon>
        <taxon>Fungi incertae sedis</taxon>
        <taxon>Zoopagomycota</taxon>
        <taxon>Kickxellomycotina</taxon>
        <taxon>Kickxellomycetes</taxon>
        <taxon>Kickxellales</taxon>
        <taxon>Kickxellaceae</taxon>
        <taxon>Coemansia</taxon>
    </lineage>
</organism>
<evidence type="ECO:0000313" key="1">
    <source>
        <dbReference type="EMBL" id="KAJ2755818.1"/>
    </source>
</evidence>
<keyword evidence="2" id="KW-1185">Reference proteome</keyword>
<sequence length="242" mass="27206">AYGCFLMARGVKPNHFANKLAKMGEFEHWLPRLTTTDSTGLACMNILRRCDAEFPELCLDVLRQLGLAKDRDAVVLGPRLCHALVSMCGIRVDLMTGPIIDSMFWTITKRHLQTLYIATQQGIQQMTANSICQMVKLWVERLCQFIATNNGMKGSLIAARECNDYYKEQCGDDSHGDPGGLLAKEILKGNILLSQLFLGVEEANFKTLYKRLVYVADKHTSPHIKNCLQQLSNQLTNRPNTL</sequence>
<dbReference type="OrthoDB" id="5542774at2759"/>
<accession>A0A9W8H1J3</accession>
<gene>
    <name evidence="1" type="ORF">GGI19_001323</name>
</gene>
<reference evidence="1" key="1">
    <citation type="submission" date="2022-07" db="EMBL/GenBank/DDBJ databases">
        <title>Phylogenomic reconstructions and comparative analyses of Kickxellomycotina fungi.</title>
        <authorList>
            <person name="Reynolds N.K."/>
            <person name="Stajich J.E."/>
            <person name="Barry K."/>
            <person name="Grigoriev I.V."/>
            <person name="Crous P."/>
            <person name="Smith M.E."/>
        </authorList>
    </citation>
    <scope>NUCLEOTIDE SEQUENCE</scope>
    <source>
        <strain evidence="1">BCRC 34297</strain>
    </source>
</reference>
<protein>
    <submittedName>
        <fullName evidence="1">Uncharacterized protein</fullName>
    </submittedName>
</protein>
<proteinExistence type="predicted"/>
<dbReference type="EMBL" id="JANBUH010000046">
    <property type="protein sequence ID" value="KAJ2755818.1"/>
    <property type="molecule type" value="Genomic_DNA"/>
</dbReference>
<dbReference type="AlphaFoldDB" id="A0A9W8H1J3"/>